<name>A0A0A6DJ25_9PSED</name>
<dbReference type="GO" id="GO:0008168">
    <property type="term" value="F:methyltransferase activity"/>
    <property type="evidence" value="ECO:0007669"/>
    <property type="project" value="UniProtKB-KW"/>
</dbReference>
<proteinExistence type="predicted"/>
<dbReference type="Pfam" id="PF06980">
    <property type="entry name" value="DUF1302"/>
    <property type="match status" value="1"/>
</dbReference>
<dbReference type="AlphaFoldDB" id="A0A0A6DJ25"/>
<evidence type="ECO:0000313" key="4">
    <source>
        <dbReference type="Proteomes" id="UP000030564"/>
    </source>
</evidence>
<comment type="caution">
    <text evidence="3">The sequence shown here is derived from an EMBL/GenBank/DDBJ whole genome shotgun (WGS) entry which is preliminary data.</text>
</comment>
<protein>
    <submittedName>
        <fullName evidence="3">Glycine/betaine transmethylase</fullName>
    </submittedName>
</protein>
<feature type="signal peptide" evidence="2">
    <location>
        <begin position="1"/>
        <end position="32"/>
    </location>
</feature>
<evidence type="ECO:0000256" key="2">
    <source>
        <dbReference type="SAM" id="SignalP"/>
    </source>
</evidence>
<dbReference type="PATRIC" id="fig|587753.9.peg.31"/>
<feature type="region of interest" description="Disordered" evidence="1">
    <location>
        <begin position="118"/>
        <end position="141"/>
    </location>
</feature>
<keyword evidence="3" id="KW-0808">Transferase</keyword>
<keyword evidence="3" id="KW-0489">Methyltransferase</keyword>
<gene>
    <name evidence="3" type="ORF">NZ35_00145</name>
</gene>
<accession>A0A0A6DJ25</accession>
<feature type="compositionally biased region" description="Low complexity" evidence="1">
    <location>
        <begin position="121"/>
        <end position="134"/>
    </location>
</feature>
<feature type="chain" id="PRO_5002015457" evidence="2">
    <location>
        <begin position="33"/>
        <end position="652"/>
    </location>
</feature>
<sequence>MINSRLRLTGAALPGVGLAGLLQLCAVDAAHAVEFSLMDKQVTGSLDTTLSYGRLWRVQGRDKTNDDVNTNDGNRNFDTGLVSEVYKITSELEANYQNYGLFVRGTAFYDTQLMDKRNDYYDNNSPSQPSQSYPQDDHFTGQTRDIAGSRIEMLDAYVHGSWDVAQMPVTARVGRQVFNWGEGIFYRGGINTTNPVDAAKYRLPGAEVKEVLVPVEALSFNIGLTDSLTMESFYQTNWKETRIDPVGTFYSQTDLFADGGNTGYNNFSGTALDTPVPGFGNVIGLYSALGNNPLLSSALQTTGLYANGVTPAYGNTLKVASIGKDYNARNDGQFGFAFRYIAEQLNSTEFGLYMVNYHAKEPTIAADLGGYKGIDMDALTNLLSGVAGSQAGALANGLATADVMGNIQAHRRYAEDIRMYGFSFNTTLGEASVFGEIAYRPNLPIGVAATNDLIGDLANGAAAAVTGKSINVGGQMVTLDSQINNAERVEAFNTSLGTIYNFGPTASFDSLFGIFELASEHLRGSSLQYTAYDGSRRFYAGTGNYSYVSGGDRDDQVNRDSYSYTAMLNGTWNDVYAGVNVSPYIVYKDDFEGNSYQAGNTIEGRKAYTLGIKANYQNKLEAELQYTEFYGGGQNNGIRDRDNVGFNLKYFL</sequence>
<keyword evidence="2" id="KW-0732">Signal</keyword>
<organism evidence="3 4">
    <name type="scientific">Pseudomonas chlororaphis</name>
    <dbReference type="NCBI Taxonomy" id="587753"/>
    <lineage>
        <taxon>Bacteria</taxon>
        <taxon>Pseudomonadati</taxon>
        <taxon>Pseudomonadota</taxon>
        <taxon>Gammaproteobacteria</taxon>
        <taxon>Pseudomonadales</taxon>
        <taxon>Pseudomonadaceae</taxon>
        <taxon>Pseudomonas</taxon>
    </lineage>
</organism>
<dbReference type="InterPro" id="IPR010727">
    <property type="entry name" value="DUF1302"/>
</dbReference>
<reference evidence="3 4" key="1">
    <citation type="submission" date="2014-10" db="EMBL/GenBank/DDBJ databases">
        <title>Draft genome sequence of Pseudomonas chlororaphis EA105.</title>
        <authorList>
            <person name="McCully L.M."/>
            <person name="Bitzer A.S."/>
            <person name="Spence C."/>
            <person name="Bais H."/>
            <person name="Silby M.W."/>
        </authorList>
    </citation>
    <scope>NUCLEOTIDE SEQUENCE [LARGE SCALE GENOMIC DNA]</scope>
    <source>
        <strain evidence="3 4">EA105</strain>
    </source>
</reference>
<dbReference type="Proteomes" id="UP000030564">
    <property type="component" value="Unassembled WGS sequence"/>
</dbReference>
<evidence type="ECO:0000313" key="3">
    <source>
        <dbReference type="EMBL" id="KHA74722.1"/>
    </source>
</evidence>
<dbReference type="EMBL" id="JSFK01000001">
    <property type="protein sequence ID" value="KHA74722.1"/>
    <property type="molecule type" value="Genomic_DNA"/>
</dbReference>
<evidence type="ECO:0000256" key="1">
    <source>
        <dbReference type="SAM" id="MobiDB-lite"/>
    </source>
</evidence>
<dbReference type="GO" id="GO:0032259">
    <property type="term" value="P:methylation"/>
    <property type="evidence" value="ECO:0007669"/>
    <property type="project" value="UniProtKB-KW"/>
</dbReference>
<dbReference type="OrthoDB" id="7000272at2"/>